<accession>W4QF33</accession>
<organism evidence="2 3">
    <name type="scientific">Halalkalibacter hemicellulosilyticusJCM 9152</name>
    <dbReference type="NCBI Taxonomy" id="1236971"/>
    <lineage>
        <taxon>Bacteria</taxon>
        <taxon>Bacillati</taxon>
        <taxon>Bacillota</taxon>
        <taxon>Bacilli</taxon>
        <taxon>Bacillales</taxon>
        <taxon>Bacillaceae</taxon>
        <taxon>Halalkalibacter</taxon>
    </lineage>
</organism>
<dbReference type="Proteomes" id="UP000018895">
    <property type="component" value="Unassembled WGS sequence"/>
</dbReference>
<dbReference type="OrthoDB" id="1799385at2"/>
<dbReference type="EMBL" id="BAUU01000010">
    <property type="protein sequence ID" value="GAE30273.1"/>
    <property type="molecule type" value="Genomic_DNA"/>
</dbReference>
<protein>
    <recommendedName>
        <fullName evidence="4">Rubrerythrin family protein</fullName>
    </recommendedName>
</protein>
<keyword evidence="3" id="KW-1185">Reference proteome</keyword>
<proteinExistence type="predicted"/>
<reference evidence="2" key="1">
    <citation type="journal article" date="2014" name="Genome Announc.">
        <title>Draft Genome Sequences of Three Alkaliphilic Bacillus Strains, Bacillus wakoensis JCM 9140T, Bacillus akibai JCM 9157T, and Bacillus hemicellulosilyticus JCM 9152T.</title>
        <authorList>
            <person name="Yuki M."/>
            <person name="Oshima K."/>
            <person name="Suda W."/>
            <person name="Oshida Y."/>
            <person name="Kitamura K."/>
            <person name="Iida T."/>
            <person name="Hattori M."/>
            <person name="Ohkuma M."/>
        </authorList>
    </citation>
    <scope>NUCLEOTIDE SEQUENCE [LARGE SCALE GENOMIC DNA]</scope>
    <source>
        <strain evidence="2">JCM 9152</strain>
    </source>
</reference>
<evidence type="ECO:0000313" key="2">
    <source>
        <dbReference type="EMBL" id="GAE30273.1"/>
    </source>
</evidence>
<dbReference type="RefSeq" id="WP_035342777.1">
    <property type="nucleotide sequence ID" value="NZ_BAUU01000010.1"/>
</dbReference>
<feature type="region of interest" description="Disordered" evidence="1">
    <location>
        <begin position="1"/>
        <end position="20"/>
    </location>
</feature>
<dbReference type="STRING" id="1236971.JCM9152_1676"/>
<dbReference type="AlphaFoldDB" id="W4QF33"/>
<comment type="caution">
    <text evidence="2">The sequence shown here is derived from an EMBL/GenBank/DDBJ whole genome shotgun (WGS) entry which is preliminary data.</text>
</comment>
<evidence type="ECO:0000256" key="1">
    <source>
        <dbReference type="SAM" id="MobiDB-lite"/>
    </source>
</evidence>
<evidence type="ECO:0000313" key="3">
    <source>
        <dbReference type="Proteomes" id="UP000018895"/>
    </source>
</evidence>
<evidence type="ECO:0008006" key="4">
    <source>
        <dbReference type="Google" id="ProtNLM"/>
    </source>
</evidence>
<sequence length="94" mass="10888">MQQTQIPNQQSQQNQAIMQQPPAIISTKDQLYLTDMLSWNLIAMKKAHFFAQQCQDQDIIQALENAGSMHQRHYEKILTHLNATQNQQQSIPVQ</sequence>
<gene>
    <name evidence="2" type="ORF">JCM9152_1676</name>
</gene>
<name>W4QF33_9BACI</name>